<evidence type="ECO:0000256" key="6">
    <source>
        <dbReference type="ARBA" id="ARBA00022792"/>
    </source>
</evidence>
<gene>
    <name evidence="14" type="ORF">AC631_04008</name>
</gene>
<evidence type="ECO:0000256" key="2">
    <source>
        <dbReference type="ARBA" id="ARBA00004141"/>
    </source>
</evidence>
<dbReference type="InterPro" id="IPR023395">
    <property type="entry name" value="MCP_dom_sf"/>
</dbReference>
<comment type="function">
    <text evidence="11">Mitochondrial glycine transporter that imports glycine into the mitochondrial matrix. Plays an important role in providing glycine for the first enzymatic step in heme biosynthesis, the condensation of glycine with succinyl-CoA to produce 5-aminolevulinate (ALA) in the miochondrial matrix.</text>
</comment>
<keyword evidence="4 11" id="KW-0812">Transmembrane</keyword>
<reference evidence="14 15" key="1">
    <citation type="submission" date="2015-11" db="EMBL/GenBank/DDBJ databases">
        <title>The genome of Debaryomyces fabryi.</title>
        <authorList>
            <person name="Tafer H."/>
            <person name="Lopandic K."/>
        </authorList>
    </citation>
    <scope>NUCLEOTIDE SEQUENCE [LARGE SCALE GENOMIC DNA]</scope>
    <source>
        <strain evidence="14 15">CBS 789</strain>
    </source>
</reference>
<evidence type="ECO:0000256" key="10">
    <source>
        <dbReference type="ARBA" id="ARBA00034060"/>
    </source>
</evidence>
<dbReference type="HAMAP" id="MF_03064">
    <property type="entry name" value="SLC25A38"/>
    <property type="match status" value="1"/>
</dbReference>
<dbReference type="InterPro" id="IPR018108">
    <property type="entry name" value="MCP_transmembrane"/>
</dbReference>
<dbReference type="PANTHER" id="PTHR46181">
    <property type="entry name" value="MITOCHONDRIAL GLYCINE TRANSPORTER"/>
    <property type="match status" value="1"/>
</dbReference>
<keyword evidence="8 11" id="KW-0496">Mitochondrion</keyword>
<dbReference type="Pfam" id="PF00153">
    <property type="entry name" value="Mito_carr"/>
    <property type="match status" value="3"/>
</dbReference>
<evidence type="ECO:0000256" key="8">
    <source>
        <dbReference type="ARBA" id="ARBA00023128"/>
    </source>
</evidence>
<keyword evidence="15" id="KW-1185">Reference proteome</keyword>
<protein>
    <recommendedName>
        <fullName evidence="11">Mitochondrial glycine transporter</fullName>
    </recommendedName>
    <alternativeName>
        <fullName evidence="11">Solute carrier family 25 member 38 homolog</fullName>
    </alternativeName>
</protein>
<feature type="repeat" description="Solcar" evidence="12">
    <location>
        <begin position="236"/>
        <end position="324"/>
    </location>
</feature>
<comment type="function">
    <text evidence="1">Mitochondrial transporter that mediates uptake of thiamine pyrophosphate (ThPP) into mitochondria.</text>
</comment>
<dbReference type="GO" id="GO:0015187">
    <property type="term" value="F:glycine transmembrane transporter activity"/>
    <property type="evidence" value="ECO:0007669"/>
    <property type="project" value="UniProtKB-UniRule"/>
</dbReference>
<dbReference type="PROSITE" id="PS50920">
    <property type="entry name" value="SOLCAR"/>
    <property type="match status" value="3"/>
</dbReference>
<feature type="repeat" description="Solcar" evidence="12">
    <location>
        <begin position="127"/>
        <end position="217"/>
    </location>
</feature>
<comment type="catalytic activity">
    <reaction evidence="10 11">
        <text>glycine(in) = glycine(out)</text>
        <dbReference type="Rhea" id="RHEA:70715"/>
        <dbReference type="ChEBI" id="CHEBI:57305"/>
    </reaction>
</comment>
<evidence type="ECO:0000313" key="14">
    <source>
        <dbReference type="EMBL" id="KSA00216.1"/>
    </source>
</evidence>
<comment type="caution">
    <text evidence="14">The sequence shown here is derived from an EMBL/GenBank/DDBJ whole genome shotgun (WGS) entry which is preliminary data.</text>
</comment>
<comment type="similarity">
    <text evidence="11">Belongs to the mitochondrial carrier (TC 2.A.29) family. SLC25A38 subfamily.</text>
</comment>
<feature type="repeat" description="Solcar" evidence="12">
    <location>
        <begin position="22"/>
        <end position="107"/>
    </location>
</feature>
<dbReference type="InterPro" id="IPR030847">
    <property type="entry name" value="Hem25/SLC25A38"/>
</dbReference>
<feature type="compositionally biased region" description="Polar residues" evidence="13">
    <location>
        <begin position="15"/>
        <end position="24"/>
    </location>
</feature>
<evidence type="ECO:0000256" key="3">
    <source>
        <dbReference type="ARBA" id="ARBA00022448"/>
    </source>
</evidence>
<evidence type="ECO:0000256" key="13">
    <source>
        <dbReference type="SAM" id="MobiDB-lite"/>
    </source>
</evidence>
<feature type="region of interest" description="Disordered" evidence="13">
    <location>
        <begin position="1"/>
        <end position="24"/>
    </location>
</feature>
<sequence>MVSDVSEVSDASPEAPQQQLPPKTSTHLISGAVAGLISAISLQPFDLLKTRLQQQQRSNLKYRTTISKELKKLTHIKDLWRGALPSTLRTSVGAGLYFTILSSARSGISNYKVGSDNVSDTSVLPKLSPVENLATGFIVRAIVGIITMPITIVKTRYESNIYNYNSMYEGFENIYLDGNQKGKGSLKNFFKGSLATLARDCPYAGLYVLFYESFKNDILTKIVPPINENENGPITRSTIINTSAAILAASVSTTITAPFDAIKTRLQLSSIVASKKMTLWSATKDLMREEGGVKNLFRGLSLRFGRKGLSSGISWCIYEELIKSNFAQVIITKSDKKLV</sequence>
<dbReference type="EMBL" id="LMYN01000097">
    <property type="protein sequence ID" value="KSA00216.1"/>
    <property type="molecule type" value="Genomic_DNA"/>
</dbReference>
<keyword evidence="5 11" id="KW-0677">Repeat</keyword>
<dbReference type="Gene3D" id="1.50.40.10">
    <property type="entry name" value="Mitochondrial carrier domain"/>
    <property type="match status" value="1"/>
</dbReference>
<dbReference type="GO" id="GO:0005743">
    <property type="term" value="C:mitochondrial inner membrane"/>
    <property type="evidence" value="ECO:0007669"/>
    <property type="project" value="UniProtKB-SubCell"/>
</dbReference>
<evidence type="ECO:0000313" key="15">
    <source>
        <dbReference type="Proteomes" id="UP000054251"/>
    </source>
</evidence>
<evidence type="ECO:0000256" key="1">
    <source>
        <dbReference type="ARBA" id="ARBA00002238"/>
    </source>
</evidence>
<evidence type="ECO:0000256" key="5">
    <source>
        <dbReference type="ARBA" id="ARBA00022737"/>
    </source>
</evidence>
<dbReference type="AlphaFoldDB" id="A0A0V1PVE3"/>
<proteinExistence type="inferred from homology"/>
<accession>A0A0V1PVE3</accession>
<comment type="subcellular location">
    <subcellularLocation>
        <location evidence="2">Membrane</location>
        <topology evidence="2">Multi-pass membrane protein</topology>
    </subcellularLocation>
    <subcellularLocation>
        <location evidence="11">Mitochondrion inner membrane</location>
        <topology evidence="11">Multi-pass membrane protein</topology>
    </subcellularLocation>
</comment>
<organism evidence="14 15">
    <name type="scientific">Debaryomyces fabryi</name>
    <dbReference type="NCBI Taxonomy" id="58627"/>
    <lineage>
        <taxon>Eukaryota</taxon>
        <taxon>Fungi</taxon>
        <taxon>Dikarya</taxon>
        <taxon>Ascomycota</taxon>
        <taxon>Saccharomycotina</taxon>
        <taxon>Pichiomycetes</taxon>
        <taxon>Debaryomycetaceae</taxon>
        <taxon>Debaryomyces</taxon>
    </lineage>
</organism>
<keyword evidence="7 11" id="KW-1133">Transmembrane helix</keyword>
<dbReference type="SUPFAM" id="SSF103506">
    <property type="entry name" value="Mitochondrial carrier"/>
    <property type="match status" value="1"/>
</dbReference>
<dbReference type="PANTHER" id="PTHR46181:SF3">
    <property type="entry name" value="MITOCHONDRIAL GLYCINE TRANSPORTER"/>
    <property type="match status" value="1"/>
</dbReference>
<keyword evidence="9 11" id="KW-0472">Membrane</keyword>
<evidence type="ECO:0000256" key="7">
    <source>
        <dbReference type="ARBA" id="ARBA00022989"/>
    </source>
</evidence>
<dbReference type="GeneID" id="26841017"/>
<evidence type="ECO:0000256" key="4">
    <source>
        <dbReference type="ARBA" id="ARBA00022692"/>
    </source>
</evidence>
<evidence type="ECO:0000256" key="9">
    <source>
        <dbReference type="ARBA" id="ARBA00023136"/>
    </source>
</evidence>
<dbReference type="Proteomes" id="UP000054251">
    <property type="component" value="Unassembled WGS sequence"/>
</dbReference>
<keyword evidence="6 11" id="KW-0999">Mitochondrion inner membrane</keyword>
<name>A0A0V1PVE3_9ASCO</name>
<evidence type="ECO:0000256" key="11">
    <source>
        <dbReference type="HAMAP-Rule" id="MF_03064"/>
    </source>
</evidence>
<dbReference type="RefSeq" id="XP_015466318.1">
    <property type="nucleotide sequence ID" value="XM_015612837.1"/>
</dbReference>
<evidence type="ECO:0000256" key="12">
    <source>
        <dbReference type="PROSITE-ProRule" id="PRU00282"/>
    </source>
</evidence>
<dbReference type="OrthoDB" id="1924968at2759"/>
<dbReference type="GO" id="GO:1904983">
    <property type="term" value="P:glycine import into mitochondrion"/>
    <property type="evidence" value="ECO:0007669"/>
    <property type="project" value="UniProtKB-UniRule"/>
</dbReference>
<keyword evidence="3 11" id="KW-0813">Transport</keyword>